<feature type="transmembrane region" description="Helical" evidence="8">
    <location>
        <begin position="160"/>
        <end position="183"/>
    </location>
</feature>
<feature type="transmembrane region" description="Helical" evidence="8">
    <location>
        <begin position="371"/>
        <end position="390"/>
    </location>
</feature>
<keyword evidence="3" id="KW-0050">Antiport</keyword>
<keyword evidence="2" id="KW-0813">Transport</keyword>
<feature type="transmembrane region" description="Helical" evidence="8">
    <location>
        <begin position="227"/>
        <end position="244"/>
    </location>
</feature>
<evidence type="ECO:0000256" key="1">
    <source>
        <dbReference type="ARBA" id="ARBA00004141"/>
    </source>
</evidence>
<evidence type="ECO:0000256" key="8">
    <source>
        <dbReference type="SAM" id="Phobius"/>
    </source>
</evidence>
<feature type="transmembrane region" description="Helical" evidence="8">
    <location>
        <begin position="309"/>
        <end position="331"/>
    </location>
</feature>
<dbReference type="PANTHER" id="PTHR43562">
    <property type="entry name" value="NAPA-TYPE SODIUM/HYDROGEN ANTIPORTER"/>
    <property type="match status" value="1"/>
</dbReference>
<keyword evidence="4 8" id="KW-0812">Transmembrane</keyword>
<evidence type="ECO:0000313" key="10">
    <source>
        <dbReference type="EMBL" id="CAB4347546.1"/>
    </source>
</evidence>
<dbReference type="AlphaFoldDB" id="A0A6J6A230"/>
<dbReference type="EMBL" id="CAESAN010000217">
    <property type="protein sequence ID" value="CAB4347546.1"/>
    <property type="molecule type" value="Genomic_DNA"/>
</dbReference>
<evidence type="ECO:0000256" key="2">
    <source>
        <dbReference type="ARBA" id="ARBA00022448"/>
    </source>
</evidence>
<evidence type="ECO:0000256" key="7">
    <source>
        <dbReference type="ARBA" id="ARBA00023136"/>
    </source>
</evidence>
<name>A0A6J6A230_9ZZZZ</name>
<keyword evidence="7 8" id="KW-0472">Membrane</keyword>
<evidence type="ECO:0000259" key="9">
    <source>
        <dbReference type="Pfam" id="PF00999"/>
    </source>
</evidence>
<feature type="transmembrane region" description="Helical" evidence="8">
    <location>
        <begin position="45"/>
        <end position="64"/>
    </location>
</feature>
<dbReference type="InterPro" id="IPR006153">
    <property type="entry name" value="Cation/H_exchanger_TM"/>
</dbReference>
<feature type="transmembrane region" description="Helical" evidence="8">
    <location>
        <begin position="20"/>
        <end position="38"/>
    </location>
</feature>
<feature type="transmembrane region" description="Helical" evidence="8">
    <location>
        <begin position="343"/>
        <end position="365"/>
    </location>
</feature>
<sequence length="422" mass="44141">MTTIIATALGGGLSVDSGSFLVVVVVAAVAALTAGVVGRWFAIPVVVLELVLGIVVGPQVLALAEPDSFIQFFANLGLGMLFFFAGYEIDFARIRGKPMTLAMIGWALSLILAYGVGGVLAWAGIVLSLLYTGSALATTAIGTLIPILNDAGEMRTRFGTYLLGAGAIGEFGPILLVTLVLTTTTARNVLVLAIFVVLAVLAAVIAVNSAPRSWRLMEKTLESSSQLAVRISVVIIFALVLFASGLGLDLLLGGFAAGIIVRLSVHGREVLTLESKLTGIGYGFLIPFFFVYSGMMFNLDALIGSTSGLLKLPLFVALFLVVRGVPALLLYRGVFELRDRLALAFYSATQLPLVVAITTIAVAAGEMRSSTAAALVGAAILSTLIFPLVAMRLRSGRVEGDIDAEVEAQRLDEGFIESPATG</sequence>
<comment type="subcellular location">
    <subcellularLocation>
        <location evidence="1">Membrane</location>
        <topology evidence="1">Multi-pass membrane protein</topology>
    </subcellularLocation>
</comment>
<gene>
    <name evidence="10" type="ORF">UFOPK3547_01726</name>
</gene>
<dbReference type="Gene3D" id="1.20.1530.20">
    <property type="match status" value="1"/>
</dbReference>
<reference evidence="10" key="1">
    <citation type="submission" date="2020-05" db="EMBL/GenBank/DDBJ databases">
        <authorList>
            <person name="Chiriac C."/>
            <person name="Salcher M."/>
            <person name="Ghai R."/>
            <person name="Kavagutti S V."/>
        </authorList>
    </citation>
    <scope>NUCLEOTIDE SEQUENCE</scope>
</reference>
<feature type="transmembrane region" description="Helical" evidence="8">
    <location>
        <begin position="277"/>
        <end position="297"/>
    </location>
</feature>
<feature type="domain" description="Cation/H+ exchanger transmembrane" evidence="9">
    <location>
        <begin position="29"/>
        <end position="389"/>
    </location>
</feature>
<feature type="transmembrane region" description="Helical" evidence="8">
    <location>
        <begin position="101"/>
        <end position="123"/>
    </location>
</feature>
<evidence type="ECO:0000256" key="4">
    <source>
        <dbReference type="ARBA" id="ARBA00022692"/>
    </source>
</evidence>
<dbReference type="PANTHER" id="PTHR43562:SF1">
    <property type="entry name" value="NA(+)_H(+) ANTIPORTER YJBQ-RELATED"/>
    <property type="match status" value="1"/>
</dbReference>
<evidence type="ECO:0000256" key="3">
    <source>
        <dbReference type="ARBA" id="ARBA00022449"/>
    </source>
</evidence>
<proteinExistence type="predicted"/>
<keyword evidence="5 8" id="KW-1133">Transmembrane helix</keyword>
<dbReference type="GO" id="GO:0015297">
    <property type="term" value="F:antiporter activity"/>
    <property type="evidence" value="ECO:0007669"/>
    <property type="project" value="UniProtKB-KW"/>
</dbReference>
<feature type="transmembrane region" description="Helical" evidence="8">
    <location>
        <begin position="189"/>
        <end position="207"/>
    </location>
</feature>
<dbReference type="GO" id="GO:0016020">
    <property type="term" value="C:membrane"/>
    <property type="evidence" value="ECO:0007669"/>
    <property type="project" value="UniProtKB-SubCell"/>
</dbReference>
<evidence type="ECO:0000256" key="6">
    <source>
        <dbReference type="ARBA" id="ARBA00023065"/>
    </source>
</evidence>
<organism evidence="10">
    <name type="scientific">freshwater metagenome</name>
    <dbReference type="NCBI Taxonomy" id="449393"/>
    <lineage>
        <taxon>unclassified sequences</taxon>
        <taxon>metagenomes</taxon>
        <taxon>ecological metagenomes</taxon>
    </lineage>
</organism>
<accession>A0A6J6A230</accession>
<feature type="transmembrane region" description="Helical" evidence="8">
    <location>
        <begin position="70"/>
        <end position="89"/>
    </location>
</feature>
<dbReference type="InterPro" id="IPR038770">
    <property type="entry name" value="Na+/solute_symporter_sf"/>
</dbReference>
<keyword evidence="6" id="KW-0406">Ion transport</keyword>
<protein>
    <submittedName>
        <fullName evidence="10">Unannotated protein</fullName>
    </submittedName>
</protein>
<dbReference type="GO" id="GO:1902600">
    <property type="term" value="P:proton transmembrane transport"/>
    <property type="evidence" value="ECO:0007669"/>
    <property type="project" value="InterPro"/>
</dbReference>
<dbReference type="Pfam" id="PF00999">
    <property type="entry name" value="Na_H_Exchanger"/>
    <property type="match status" value="1"/>
</dbReference>
<evidence type="ECO:0000256" key="5">
    <source>
        <dbReference type="ARBA" id="ARBA00022989"/>
    </source>
</evidence>